<keyword evidence="3" id="KW-1185">Reference proteome</keyword>
<proteinExistence type="predicted"/>
<dbReference type="Proteomes" id="UP000009168">
    <property type="component" value="Unassembled WGS sequence"/>
</dbReference>
<organism evidence="2 3">
    <name type="scientific">Tetrahymena thermophila (strain SB210)</name>
    <dbReference type="NCBI Taxonomy" id="312017"/>
    <lineage>
        <taxon>Eukaryota</taxon>
        <taxon>Sar</taxon>
        <taxon>Alveolata</taxon>
        <taxon>Ciliophora</taxon>
        <taxon>Intramacronucleata</taxon>
        <taxon>Oligohymenophorea</taxon>
        <taxon>Hymenostomatida</taxon>
        <taxon>Tetrahymenina</taxon>
        <taxon>Tetrahymenidae</taxon>
        <taxon>Tetrahymena</taxon>
    </lineage>
</organism>
<accession>Q23J91</accession>
<dbReference type="RefSeq" id="XP_001016858.1">
    <property type="nucleotide sequence ID" value="XM_001016858.1"/>
</dbReference>
<protein>
    <submittedName>
        <fullName evidence="2">Transmembrane protein, putative</fullName>
    </submittedName>
</protein>
<sequence length="119" mass="13434">MKFITFTFLALIAFCAVQAQNQDQVNLLNCLDRKQSDLQETCKQDNQDCLNEAQRVKTCAQECSNFQVYSAQQIKNCLPKCSSTNAAIQNNLQVVINCLSSTFLQFAFVLTISLMSMIF</sequence>
<evidence type="ECO:0000313" key="3">
    <source>
        <dbReference type="Proteomes" id="UP000009168"/>
    </source>
</evidence>
<keyword evidence="2" id="KW-0812">Transmembrane</keyword>
<dbReference type="EMBL" id="GG662691">
    <property type="protein sequence ID" value="EAR96613.1"/>
    <property type="molecule type" value="Genomic_DNA"/>
</dbReference>
<evidence type="ECO:0000256" key="1">
    <source>
        <dbReference type="SAM" id="SignalP"/>
    </source>
</evidence>
<dbReference type="KEGG" id="tet:TTHERM_00490810"/>
<dbReference type="AlphaFoldDB" id="Q23J91"/>
<feature type="chain" id="PRO_5004201780" evidence="1">
    <location>
        <begin position="20"/>
        <end position="119"/>
    </location>
</feature>
<keyword evidence="1" id="KW-0732">Signal</keyword>
<gene>
    <name evidence="2" type="ORF">TTHERM_00490810</name>
</gene>
<reference evidence="3" key="1">
    <citation type="journal article" date="2006" name="PLoS Biol.">
        <title>Macronuclear genome sequence of the ciliate Tetrahymena thermophila, a model eukaryote.</title>
        <authorList>
            <person name="Eisen J.A."/>
            <person name="Coyne R.S."/>
            <person name="Wu M."/>
            <person name="Wu D."/>
            <person name="Thiagarajan M."/>
            <person name="Wortman J.R."/>
            <person name="Badger J.H."/>
            <person name="Ren Q."/>
            <person name="Amedeo P."/>
            <person name="Jones K.M."/>
            <person name="Tallon L.J."/>
            <person name="Delcher A.L."/>
            <person name="Salzberg S.L."/>
            <person name="Silva J.C."/>
            <person name="Haas B.J."/>
            <person name="Majoros W.H."/>
            <person name="Farzad M."/>
            <person name="Carlton J.M."/>
            <person name="Smith R.K. Jr."/>
            <person name="Garg J."/>
            <person name="Pearlman R.E."/>
            <person name="Karrer K.M."/>
            <person name="Sun L."/>
            <person name="Manning G."/>
            <person name="Elde N.C."/>
            <person name="Turkewitz A.P."/>
            <person name="Asai D.J."/>
            <person name="Wilkes D.E."/>
            <person name="Wang Y."/>
            <person name="Cai H."/>
            <person name="Collins K."/>
            <person name="Stewart B.A."/>
            <person name="Lee S.R."/>
            <person name="Wilamowska K."/>
            <person name="Weinberg Z."/>
            <person name="Ruzzo W.L."/>
            <person name="Wloga D."/>
            <person name="Gaertig J."/>
            <person name="Frankel J."/>
            <person name="Tsao C.-C."/>
            <person name="Gorovsky M.A."/>
            <person name="Keeling P.J."/>
            <person name="Waller R.F."/>
            <person name="Patron N.J."/>
            <person name="Cherry J.M."/>
            <person name="Stover N.A."/>
            <person name="Krieger C.J."/>
            <person name="del Toro C."/>
            <person name="Ryder H.F."/>
            <person name="Williamson S.C."/>
            <person name="Barbeau R.A."/>
            <person name="Hamilton E.P."/>
            <person name="Orias E."/>
        </authorList>
    </citation>
    <scope>NUCLEOTIDE SEQUENCE [LARGE SCALE GENOMIC DNA]</scope>
    <source>
        <strain evidence="3">SB210</strain>
    </source>
</reference>
<dbReference type="HOGENOM" id="CLU_152887_1_0_1"/>
<feature type="signal peptide" evidence="1">
    <location>
        <begin position="1"/>
        <end position="19"/>
    </location>
</feature>
<dbReference type="InParanoid" id="Q23J91"/>
<dbReference type="GeneID" id="7836891"/>
<name>Q23J91_TETTS</name>
<evidence type="ECO:0000313" key="2">
    <source>
        <dbReference type="EMBL" id="EAR96613.1"/>
    </source>
</evidence>
<keyword evidence="2" id="KW-0472">Membrane</keyword>